<name>A0A059AEP5_EUCGR</name>
<gene>
    <name evidence="1" type="ORF">EUGRSUZ_J01728</name>
</gene>
<dbReference type="AlphaFoldDB" id="A0A059AEP5"/>
<dbReference type="InParanoid" id="A0A059AEP5"/>
<evidence type="ECO:0000313" key="1">
    <source>
        <dbReference type="EMBL" id="KCW52313.1"/>
    </source>
</evidence>
<organism evidence="1">
    <name type="scientific">Eucalyptus grandis</name>
    <name type="common">Flooded gum</name>
    <dbReference type="NCBI Taxonomy" id="71139"/>
    <lineage>
        <taxon>Eukaryota</taxon>
        <taxon>Viridiplantae</taxon>
        <taxon>Streptophyta</taxon>
        <taxon>Embryophyta</taxon>
        <taxon>Tracheophyta</taxon>
        <taxon>Spermatophyta</taxon>
        <taxon>Magnoliopsida</taxon>
        <taxon>eudicotyledons</taxon>
        <taxon>Gunneridae</taxon>
        <taxon>Pentapetalae</taxon>
        <taxon>rosids</taxon>
        <taxon>malvids</taxon>
        <taxon>Myrtales</taxon>
        <taxon>Myrtaceae</taxon>
        <taxon>Myrtoideae</taxon>
        <taxon>Eucalypteae</taxon>
        <taxon>Eucalyptus</taxon>
    </lineage>
</organism>
<accession>A0A059AEP5</accession>
<proteinExistence type="predicted"/>
<dbReference type="Gramene" id="KCW52313">
    <property type="protein sequence ID" value="KCW52313"/>
    <property type="gene ID" value="EUGRSUZ_J01728"/>
</dbReference>
<dbReference type="EMBL" id="KK198762">
    <property type="protein sequence ID" value="KCW52313.1"/>
    <property type="molecule type" value="Genomic_DNA"/>
</dbReference>
<protein>
    <submittedName>
        <fullName evidence="1">Uncharacterized protein</fullName>
    </submittedName>
</protein>
<reference evidence="1" key="1">
    <citation type="submission" date="2013-07" db="EMBL/GenBank/DDBJ databases">
        <title>The genome of Eucalyptus grandis.</title>
        <authorList>
            <person name="Schmutz J."/>
            <person name="Hayes R."/>
            <person name="Myburg A."/>
            <person name="Tuskan G."/>
            <person name="Grattapaglia D."/>
            <person name="Rokhsar D.S."/>
        </authorList>
    </citation>
    <scope>NUCLEOTIDE SEQUENCE</scope>
    <source>
        <tissue evidence="1">Leaf extractions</tissue>
    </source>
</reference>
<sequence>MGLRLSLPPLDVNNDHDNFISMNPDLLNSSTSMVRWHLMPPIKTEARERKGSINHAERIRCDHVYPQCRA</sequence>